<dbReference type="Proteomes" id="UP001262410">
    <property type="component" value="Unassembled WGS sequence"/>
</dbReference>
<feature type="compositionally biased region" description="Basic and acidic residues" evidence="1">
    <location>
        <begin position="37"/>
        <end position="47"/>
    </location>
</feature>
<evidence type="ECO:0000256" key="1">
    <source>
        <dbReference type="SAM" id="MobiDB-lite"/>
    </source>
</evidence>
<proteinExistence type="predicted"/>
<keyword evidence="3" id="KW-1185">Reference proteome</keyword>
<sequence length="67" mass="7138">MRGRPLNWDLALVGKGDEPAVRVGGANSGTGSTAALDRIEPRPRAEPRPAGLNRPRRTRPVRAGLCP</sequence>
<feature type="region of interest" description="Disordered" evidence="1">
    <location>
        <begin position="21"/>
        <end position="67"/>
    </location>
</feature>
<organism evidence="2 3">
    <name type="scientific">Inquilinus ginsengisoli</name>
    <dbReference type="NCBI Taxonomy" id="363840"/>
    <lineage>
        <taxon>Bacteria</taxon>
        <taxon>Pseudomonadati</taxon>
        <taxon>Pseudomonadota</taxon>
        <taxon>Alphaproteobacteria</taxon>
        <taxon>Rhodospirillales</taxon>
        <taxon>Rhodospirillaceae</taxon>
        <taxon>Inquilinus</taxon>
    </lineage>
</organism>
<name>A0ABU1JHE1_9PROT</name>
<evidence type="ECO:0000313" key="2">
    <source>
        <dbReference type="EMBL" id="MDR6288020.1"/>
    </source>
</evidence>
<dbReference type="EMBL" id="JAVDPW010000001">
    <property type="protein sequence ID" value="MDR6288020.1"/>
    <property type="molecule type" value="Genomic_DNA"/>
</dbReference>
<gene>
    <name evidence="2" type="ORF">E9232_000519</name>
</gene>
<accession>A0ABU1JHE1</accession>
<evidence type="ECO:0000313" key="3">
    <source>
        <dbReference type="Proteomes" id="UP001262410"/>
    </source>
</evidence>
<protein>
    <submittedName>
        <fullName evidence="2">Uncharacterized protein</fullName>
    </submittedName>
</protein>
<comment type="caution">
    <text evidence="2">The sequence shown here is derived from an EMBL/GenBank/DDBJ whole genome shotgun (WGS) entry which is preliminary data.</text>
</comment>
<reference evidence="2 3" key="1">
    <citation type="submission" date="2023-07" db="EMBL/GenBank/DDBJ databases">
        <title>Sorghum-associated microbial communities from plants grown in Nebraska, USA.</title>
        <authorList>
            <person name="Schachtman D."/>
        </authorList>
    </citation>
    <scope>NUCLEOTIDE SEQUENCE [LARGE SCALE GENOMIC DNA]</scope>
    <source>
        <strain evidence="2 3">584</strain>
    </source>
</reference>